<protein>
    <recommendedName>
        <fullName evidence="3">DUF2490 domain-containing protein</fullName>
    </recommendedName>
</protein>
<accession>A0A1H7AHK0</accession>
<evidence type="ECO:0000313" key="2">
    <source>
        <dbReference type="Proteomes" id="UP000199403"/>
    </source>
</evidence>
<dbReference type="Proteomes" id="UP000199403">
    <property type="component" value="Unassembled WGS sequence"/>
</dbReference>
<evidence type="ECO:0000313" key="1">
    <source>
        <dbReference type="EMBL" id="SEJ65101.1"/>
    </source>
</evidence>
<dbReference type="OrthoDB" id="1118734at2"/>
<sequence>MNLRRTNYLYAITCAVFFFLLSNLSYGQFMETQADGTSLPEKEYNRQSGLWIGMYTKYKIGEKLFYYGEYHMRRRDQLVQNMAQIYLRFGLSYLVNEKFEVTGGIVTPFYWAPEDLYSSQEQIDKVVNQFRFWQQFLFIQSMGRVKIYHQIRTEQRWKRDYLVGSPFKLTHRMRYKITTYIPLNKPKLQDKTLFFSGYNEIFIQAGKPVLYNYFEDNRLFLGLGYVINEKFQLQAGYMKSIQQRERGFDLNNRDIIRFSVYHNLDFTRGKNRPKIQEINPVL</sequence>
<reference evidence="2" key="1">
    <citation type="submission" date="2016-10" db="EMBL/GenBank/DDBJ databases">
        <authorList>
            <person name="Varghese N."/>
            <person name="Submissions S."/>
        </authorList>
    </citation>
    <scope>NUCLEOTIDE SEQUENCE [LARGE SCALE GENOMIC DNA]</scope>
    <source>
        <strain evidence="2">IBRC-M 10761</strain>
    </source>
</reference>
<gene>
    <name evidence="1" type="ORF">SAMN05192553_10765</name>
</gene>
<dbReference type="InterPro" id="IPR019619">
    <property type="entry name" value="DUF2490"/>
</dbReference>
<evidence type="ECO:0008006" key="3">
    <source>
        <dbReference type="Google" id="ProtNLM"/>
    </source>
</evidence>
<dbReference type="STRING" id="1416801.SAMN05192553_10765"/>
<dbReference type="Pfam" id="PF10677">
    <property type="entry name" value="DUF2490"/>
    <property type="match status" value="1"/>
</dbReference>
<dbReference type="AlphaFoldDB" id="A0A1H7AHK0"/>
<organism evidence="1 2">
    <name type="scientific">Cyclobacterium xiamenense</name>
    <dbReference type="NCBI Taxonomy" id="1297121"/>
    <lineage>
        <taxon>Bacteria</taxon>
        <taxon>Pseudomonadati</taxon>
        <taxon>Bacteroidota</taxon>
        <taxon>Cytophagia</taxon>
        <taxon>Cytophagales</taxon>
        <taxon>Cyclobacteriaceae</taxon>
        <taxon>Cyclobacterium</taxon>
    </lineage>
</organism>
<dbReference type="EMBL" id="FNZH01000007">
    <property type="protein sequence ID" value="SEJ65101.1"/>
    <property type="molecule type" value="Genomic_DNA"/>
</dbReference>
<keyword evidence="2" id="KW-1185">Reference proteome</keyword>
<proteinExistence type="predicted"/>
<dbReference type="RefSeq" id="WP_092177471.1">
    <property type="nucleotide sequence ID" value="NZ_FNZH01000007.1"/>
</dbReference>
<name>A0A1H7AHK0_9BACT</name>